<dbReference type="RefSeq" id="WP_249847991.1">
    <property type="nucleotide sequence ID" value="NZ_JAMGBD010000001.1"/>
</dbReference>
<keyword evidence="2" id="KW-1185">Reference proteome</keyword>
<sequence length="147" mass="15952">MRLTFTKRDGKYDDLLIERPDAAPETIRNPKQGIIPHDMIHYAVESVLAHRGFLGMVAGGDAAVFATQGGESEEAIERLVESFQAEMWGGRVPADELLETYRIACEARGHAAAPVTAEDVDGVRATLDDLTAKWAAVPVNGSLTVEF</sequence>
<proteinExistence type="predicted"/>
<dbReference type="EMBL" id="JAMGBD010000001">
    <property type="protein sequence ID" value="MCL6683879.1"/>
    <property type="molecule type" value="Genomic_DNA"/>
</dbReference>
<gene>
    <name evidence="1" type="ORF">LZ536_08190</name>
</gene>
<comment type="caution">
    <text evidence="1">The sequence shown here is derived from an EMBL/GenBank/DDBJ whole genome shotgun (WGS) entry which is preliminary data.</text>
</comment>
<evidence type="ECO:0000313" key="1">
    <source>
        <dbReference type="EMBL" id="MCL6683879.1"/>
    </source>
</evidence>
<protein>
    <submittedName>
        <fullName evidence="1">Uncharacterized protein</fullName>
    </submittedName>
</protein>
<organism evidence="1 2">
    <name type="scientific">Sphingomonas alba</name>
    <dbReference type="NCBI Taxonomy" id="2908208"/>
    <lineage>
        <taxon>Bacteria</taxon>
        <taxon>Pseudomonadati</taxon>
        <taxon>Pseudomonadota</taxon>
        <taxon>Alphaproteobacteria</taxon>
        <taxon>Sphingomonadales</taxon>
        <taxon>Sphingomonadaceae</taxon>
        <taxon>Sphingomonas</taxon>
    </lineage>
</organism>
<reference evidence="1" key="1">
    <citation type="submission" date="2022-05" db="EMBL/GenBank/DDBJ databases">
        <authorList>
            <person name="Jo J.-H."/>
            <person name="Im W.-T."/>
        </authorList>
    </citation>
    <scope>NUCLEOTIDE SEQUENCE</scope>
    <source>
        <strain evidence="1">SE158</strain>
    </source>
</reference>
<evidence type="ECO:0000313" key="2">
    <source>
        <dbReference type="Proteomes" id="UP001165363"/>
    </source>
</evidence>
<accession>A0ABT0RNL2</accession>
<name>A0ABT0RNL2_9SPHN</name>
<dbReference type="Proteomes" id="UP001165363">
    <property type="component" value="Unassembled WGS sequence"/>
</dbReference>